<evidence type="ECO:0000313" key="2">
    <source>
        <dbReference type="Proteomes" id="UP000029980"/>
    </source>
</evidence>
<dbReference type="HOGENOM" id="CLU_1754801_0_0_2"/>
<evidence type="ECO:0000313" key="1">
    <source>
        <dbReference type="EMBL" id="AIU69468.1"/>
    </source>
</evidence>
<dbReference type="AlphaFoldDB" id="A0A097QSK6"/>
<organism evidence="1 2">
    <name type="scientific">Thermococcus eurythermalis</name>
    <dbReference type="NCBI Taxonomy" id="1505907"/>
    <lineage>
        <taxon>Archaea</taxon>
        <taxon>Methanobacteriati</taxon>
        <taxon>Methanobacteriota</taxon>
        <taxon>Thermococci</taxon>
        <taxon>Thermococcales</taxon>
        <taxon>Thermococcaceae</taxon>
        <taxon>Thermococcus</taxon>
    </lineage>
</organism>
<sequence length="148" mass="17516">MSELNYYVGKMVFDFIKAQYLNREILEQEELVIDLNKISEYCFEDISDKFVYDEAIIHYCGVLIYYKKHTKDNVIVFDVMIDFYKEKKTVTDTISIVLYPRFFDWGEINKYEIKAELYSTTAKTNESFLIVLGDDESAVVEDDIDDDI</sequence>
<dbReference type="EMBL" id="CP008887">
    <property type="protein sequence ID" value="AIU69468.1"/>
    <property type="molecule type" value="Genomic_DNA"/>
</dbReference>
<gene>
    <name evidence="1" type="ORF">TEU_03405</name>
</gene>
<dbReference type="GeneID" id="25152481"/>
<dbReference type="Proteomes" id="UP000029980">
    <property type="component" value="Chromosome"/>
</dbReference>
<protein>
    <submittedName>
        <fullName evidence="1">Uncharacterized protein</fullName>
    </submittedName>
</protein>
<dbReference type="KEGG" id="teu:TEU_03405"/>
<name>A0A097QSK6_9EURY</name>
<reference evidence="1 2" key="1">
    <citation type="journal article" date="2015" name="Int. J. Syst. Evol. Microbiol.">
        <title>Thermococcus eurythermalis sp. nov., a conditional piezophilic hyperthermophilic archaeon with a wide temperature range isolated from an oil-immersed chimney in the Guaymas Basin.</title>
        <authorList>
            <person name="Zhao W."/>
            <person name="Zeng X."/>
            <person name="Xiao X."/>
        </authorList>
    </citation>
    <scope>NUCLEOTIDE SEQUENCE [LARGE SCALE GENOMIC DNA]</scope>
    <source>
        <strain evidence="1 2">A501</strain>
    </source>
</reference>
<accession>A0A097QSK6</accession>
<keyword evidence="2" id="KW-1185">Reference proteome</keyword>
<proteinExistence type="predicted"/>
<dbReference type="RefSeq" id="WP_050002448.1">
    <property type="nucleotide sequence ID" value="NZ_CP008887.1"/>
</dbReference>